<dbReference type="GO" id="GO:0015291">
    <property type="term" value="F:secondary active transmembrane transporter activity"/>
    <property type="evidence" value="ECO:0007669"/>
    <property type="project" value="UniProtKB-ARBA"/>
</dbReference>
<dbReference type="GO" id="GO:0006820">
    <property type="term" value="P:monoatomic anion transport"/>
    <property type="evidence" value="ECO:0007669"/>
    <property type="project" value="TreeGrafter"/>
</dbReference>
<evidence type="ECO:0000256" key="1">
    <source>
        <dbReference type="ARBA" id="ARBA00004141"/>
    </source>
</evidence>
<dbReference type="SUPFAM" id="SSF103473">
    <property type="entry name" value="MFS general substrate transporter"/>
    <property type="match status" value="1"/>
</dbReference>
<dbReference type="InterPro" id="IPR044777">
    <property type="entry name" value="SLC17A9-like"/>
</dbReference>
<keyword evidence="2 5" id="KW-0812">Transmembrane</keyword>
<name>A0A6A4WAC0_AMPAM</name>
<feature type="transmembrane region" description="Helical" evidence="5">
    <location>
        <begin position="48"/>
        <end position="67"/>
    </location>
</feature>
<feature type="transmembrane region" description="Helical" evidence="5">
    <location>
        <begin position="206"/>
        <end position="231"/>
    </location>
</feature>
<accession>A0A6A4WAC0</accession>
<feature type="transmembrane region" description="Helical" evidence="5">
    <location>
        <begin position="344"/>
        <end position="365"/>
    </location>
</feature>
<dbReference type="AlphaFoldDB" id="A0A6A4WAC0"/>
<proteinExistence type="predicted"/>
<dbReference type="Pfam" id="PF07690">
    <property type="entry name" value="MFS_1"/>
    <property type="match status" value="1"/>
</dbReference>
<protein>
    <submittedName>
        <fullName evidence="7">Sodium-dependent phosphate transport protein 1, chloroplastic</fullName>
    </submittedName>
</protein>
<evidence type="ECO:0000259" key="6">
    <source>
        <dbReference type="PROSITE" id="PS50850"/>
    </source>
</evidence>
<feature type="transmembrane region" description="Helical" evidence="5">
    <location>
        <begin position="293"/>
        <end position="324"/>
    </location>
</feature>
<feature type="transmembrane region" description="Helical" evidence="5">
    <location>
        <begin position="103"/>
        <end position="126"/>
    </location>
</feature>
<comment type="subcellular location">
    <subcellularLocation>
        <location evidence="1">Membrane</location>
        <topology evidence="1">Multi-pass membrane protein</topology>
    </subcellularLocation>
</comment>
<keyword evidence="8" id="KW-1185">Reference proteome</keyword>
<keyword evidence="3 5" id="KW-1133">Transmembrane helix</keyword>
<reference evidence="7 8" key="1">
    <citation type="submission" date="2019-07" db="EMBL/GenBank/DDBJ databases">
        <title>Draft genome assembly of a fouling barnacle, Amphibalanus amphitrite (Darwin, 1854): The first reference genome for Thecostraca.</title>
        <authorList>
            <person name="Kim W."/>
        </authorList>
    </citation>
    <scope>NUCLEOTIDE SEQUENCE [LARGE SCALE GENOMIC DNA]</scope>
    <source>
        <strain evidence="7">SNU_AA5</strain>
        <tissue evidence="7">Soma without cirri and trophi</tissue>
    </source>
</reference>
<sequence length="420" mass="45529">MTRSLTSRHIKIIVSLCSAANFINAADRVLMPIAIIPMTDEFGWTLHWQGWILSSFALGYLTSQIIGGSLATRVGGRSVLLFAVLLWSLSTVITPLIAHSISGLIICRILLGLGEGLGLPTIFHVYAHYVPAEERSRAFGYLIAAGGVGQTVAAVLCPHLPWRTSFILLGLLGLAWLPLWCLLYPDTGDAESEGFMSRSGAAKVRWAEFVSHWPLWAIYIAHFAMNWSNYIIMHWLPTYLSRTLGANTESISLTAVPYIVNSFVGVAAGHLADRLITKKQWTVLSVRRLMTTVGLVGPAVFLLLFCAVTNLPAALLLVSIVMGFCAFNSAGHLSNHAEVAPNHAGVTFAISNTLATIPGILCGPVTADLVTASQGRWFPVFALAAAVNLVGAIVYYSQSSALQLLGLQRYSMMESYRERV</sequence>
<dbReference type="PROSITE" id="PS50850">
    <property type="entry name" value="MFS"/>
    <property type="match status" value="1"/>
</dbReference>
<feature type="domain" description="Major facilitator superfamily (MFS) profile" evidence="6">
    <location>
        <begin position="13"/>
        <end position="403"/>
    </location>
</feature>
<feature type="transmembrane region" description="Helical" evidence="5">
    <location>
        <begin position="162"/>
        <end position="185"/>
    </location>
</feature>
<feature type="transmembrane region" description="Helical" evidence="5">
    <location>
        <begin position="79"/>
        <end position="97"/>
    </location>
</feature>
<dbReference type="InterPro" id="IPR036259">
    <property type="entry name" value="MFS_trans_sf"/>
</dbReference>
<dbReference type="InterPro" id="IPR011701">
    <property type="entry name" value="MFS"/>
</dbReference>
<feature type="transmembrane region" description="Helical" evidence="5">
    <location>
        <begin position="138"/>
        <end position="156"/>
    </location>
</feature>
<dbReference type="InterPro" id="IPR050382">
    <property type="entry name" value="MFS_Na/Anion_cotransporter"/>
</dbReference>
<dbReference type="GO" id="GO:0016020">
    <property type="term" value="C:membrane"/>
    <property type="evidence" value="ECO:0007669"/>
    <property type="project" value="UniProtKB-SubCell"/>
</dbReference>
<feature type="transmembrane region" description="Helical" evidence="5">
    <location>
        <begin position="251"/>
        <end position="272"/>
    </location>
</feature>
<dbReference type="Gene3D" id="1.20.1250.20">
    <property type="entry name" value="MFS general substrate transporter like domains"/>
    <property type="match status" value="2"/>
</dbReference>
<dbReference type="InterPro" id="IPR020846">
    <property type="entry name" value="MFS_dom"/>
</dbReference>
<dbReference type="FunFam" id="1.20.1250.20:FF:000452">
    <property type="entry name" value="sialin-like isoform X1"/>
    <property type="match status" value="1"/>
</dbReference>
<dbReference type="PANTHER" id="PTHR11662:SF40">
    <property type="entry name" value="MAJOR FACILITATOR SUPERFAMILY (MFS) PROFILE DOMAIN-CONTAINING PROTEIN"/>
    <property type="match status" value="1"/>
</dbReference>
<evidence type="ECO:0000313" key="8">
    <source>
        <dbReference type="Proteomes" id="UP000440578"/>
    </source>
</evidence>
<dbReference type="PANTHER" id="PTHR11662">
    <property type="entry name" value="SOLUTE CARRIER FAMILY 17"/>
    <property type="match status" value="1"/>
</dbReference>
<evidence type="ECO:0000256" key="2">
    <source>
        <dbReference type="ARBA" id="ARBA00022692"/>
    </source>
</evidence>
<evidence type="ECO:0000256" key="3">
    <source>
        <dbReference type="ARBA" id="ARBA00022989"/>
    </source>
</evidence>
<dbReference type="OrthoDB" id="2250022at2759"/>
<feature type="transmembrane region" description="Helical" evidence="5">
    <location>
        <begin position="12"/>
        <end position="36"/>
    </location>
</feature>
<evidence type="ECO:0000256" key="4">
    <source>
        <dbReference type="ARBA" id="ARBA00023136"/>
    </source>
</evidence>
<keyword evidence="4 5" id="KW-0472">Membrane</keyword>
<gene>
    <name evidence="7" type="primary">ANTR1</name>
    <name evidence="7" type="ORF">FJT64_000430</name>
</gene>
<dbReference type="CDD" id="cd17380">
    <property type="entry name" value="MFS_SLC17A9_like"/>
    <property type="match status" value="1"/>
</dbReference>
<organism evidence="7 8">
    <name type="scientific">Amphibalanus amphitrite</name>
    <name type="common">Striped barnacle</name>
    <name type="synonym">Balanus amphitrite</name>
    <dbReference type="NCBI Taxonomy" id="1232801"/>
    <lineage>
        <taxon>Eukaryota</taxon>
        <taxon>Metazoa</taxon>
        <taxon>Ecdysozoa</taxon>
        <taxon>Arthropoda</taxon>
        <taxon>Crustacea</taxon>
        <taxon>Multicrustacea</taxon>
        <taxon>Cirripedia</taxon>
        <taxon>Thoracica</taxon>
        <taxon>Thoracicalcarea</taxon>
        <taxon>Balanomorpha</taxon>
        <taxon>Balanoidea</taxon>
        <taxon>Balanidae</taxon>
        <taxon>Amphibalaninae</taxon>
        <taxon>Amphibalanus</taxon>
    </lineage>
</organism>
<feature type="transmembrane region" description="Helical" evidence="5">
    <location>
        <begin position="377"/>
        <end position="397"/>
    </location>
</feature>
<evidence type="ECO:0000256" key="5">
    <source>
        <dbReference type="SAM" id="Phobius"/>
    </source>
</evidence>
<evidence type="ECO:0000313" key="7">
    <source>
        <dbReference type="EMBL" id="KAF0298801.1"/>
    </source>
</evidence>
<dbReference type="EMBL" id="VIIS01001409">
    <property type="protein sequence ID" value="KAF0298801.1"/>
    <property type="molecule type" value="Genomic_DNA"/>
</dbReference>
<dbReference type="Proteomes" id="UP000440578">
    <property type="component" value="Unassembled WGS sequence"/>
</dbReference>
<comment type="caution">
    <text evidence="7">The sequence shown here is derived from an EMBL/GenBank/DDBJ whole genome shotgun (WGS) entry which is preliminary data.</text>
</comment>